<evidence type="ECO:0008006" key="3">
    <source>
        <dbReference type="Google" id="ProtNLM"/>
    </source>
</evidence>
<organism evidence="1 2">
    <name type="scientific">Flavobacterium rhizosphaerae</name>
    <dbReference type="NCBI Taxonomy" id="3163298"/>
    <lineage>
        <taxon>Bacteria</taxon>
        <taxon>Pseudomonadati</taxon>
        <taxon>Bacteroidota</taxon>
        <taxon>Flavobacteriia</taxon>
        <taxon>Flavobacteriales</taxon>
        <taxon>Flavobacteriaceae</taxon>
        <taxon>Flavobacterium</taxon>
    </lineage>
</organism>
<dbReference type="EMBL" id="JBELPZ010000012">
    <property type="protein sequence ID" value="MFL9845139.1"/>
    <property type="molecule type" value="Genomic_DNA"/>
</dbReference>
<dbReference type="Proteomes" id="UP001629156">
    <property type="component" value="Unassembled WGS sequence"/>
</dbReference>
<proteinExistence type="predicted"/>
<evidence type="ECO:0000313" key="1">
    <source>
        <dbReference type="EMBL" id="MFL9845139.1"/>
    </source>
</evidence>
<protein>
    <recommendedName>
        <fullName evidence="3">Antitoxin HicB</fullName>
    </recommendedName>
</protein>
<keyword evidence="2" id="KW-1185">Reference proteome</keyword>
<name>A0ABW8YXX1_9FLAO</name>
<dbReference type="RefSeq" id="WP_408085407.1">
    <property type="nucleotide sequence ID" value="NZ_JBELPZ010000012.1"/>
</dbReference>
<gene>
    <name evidence="1" type="ORF">ABS766_11980</name>
</gene>
<evidence type="ECO:0000313" key="2">
    <source>
        <dbReference type="Proteomes" id="UP001629156"/>
    </source>
</evidence>
<comment type="caution">
    <text evidence="1">The sequence shown here is derived from an EMBL/GenBank/DDBJ whole genome shotgun (WGS) entry which is preliminary data.</text>
</comment>
<sequence>MSINFTDIYDTIRIKQGKVKITAMTAFGKEGDHYVIVAPSILVSGYGSTTEEAEASFLEGMNLFCEDLMKLTSEQRDAELKKMGFERNRFQRKNFSKAYIDENGVLRDLEIERVTKGNFEAAV</sequence>
<accession>A0ABW8YXX1</accession>
<reference evidence="1 2" key="1">
    <citation type="submission" date="2024-06" db="EMBL/GenBank/DDBJ databases">
        <authorList>
            <person name="Kaempfer P."/>
            <person name="Viver T."/>
        </authorList>
    </citation>
    <scope>NUCLEOTIDE SEQUENCE [LARGE SCALE GENOMIC DNA]</scope>
    <source>
        <strain evidence="1 2">ST-119</strain>
    </source>
</reference>